<accession>A0A2P7EBQ4</accession>
<gene>
    <name evidence="1" type="ORF">C7K08_12070</name>
</gene>
<reference evidence="2" key="1">
    <citation type="submission" date="2018-03" db="EMBL/GenBank/DDBJ databases">
        <title>Ecological and genomic features of two cosmopolitan and abundant freshwater picocyanobacteria.</title>
        <authorList>
            <person name="Cabello-Yeves P.J."/>
            <person name="Picazo A."/>
            <person name="Camacho A."/>
            <person name="Callieri C."/>
            <person name="Rosselli R."/>
            <person name="Roda-Garcia J."/>
            <person name="Coutinho F.H."/>
            <person name="Rodriguez-Valera F."/>
        </authorList>
    </citation>
    <scope>NUCLEOTIDE SEQUENCE [LARGE SCALE GENOMIC DNA]</scope>
    <source>
        <strain evidence="2">Tous</strain>
    </source>
</reference>
<evidence type="ECO:0000313" key="2">
    <source>
        <dbReference type="Proteomes" id="UP000240206"/>
    </source>
</evidence>
<comment type="caution">
    <text evidence="1">The sequence shown here is derived from an EMBL/GenBank/DDBJ whole genome shotgun (WGS) entry which is preliminary data.</text>
</comment>
<proteinExistence type="predicted"/>
<organism evidence="1 2">
    <name type="scientific">Synechococcus lacustris str. Tous</name>
    <dbReference type="NCBI Taxonomy" id="1910958"/>
    <lineage>
        <taxon>Bacteria</taxon>
        <taxon>Bacillati</taxon>
        <taxon>Cyanobacteriota</taxon>
        <taxon>Cyanophyceae</taxon>
        <taxon>Synechococcales</taxon>
        <taxon>Synechococcaceae</taxon>
        <taxon>Synechococcus</taxon>
    </lineage>
</organism>
<dbReference type="Proteomes" id="UP000240206">
    <property type="component" value="Unassembled WGS sequence"/>
</dbReference>
<dbReference type="AlphaFoldDB" id="A0A2P7EBQ4"/>
<dbReference type="EMBL" id="PXVC01000092">
    <property type="protein sequence ID" value="PSI00645.1"/>
    <property type="molecule type" value="Genomic_DNA"/>
</dbReference>
<sequence>MQSNSPKKLALLLPYAVNIRDICYSGALKKLSSSEGLIIHIYTQEPELVPLYGCNVSVYTLVEYTDSWLDRQLKQLFSVFIYQHSYNYQALHDLTRISPLNLVQLSWHGFKHSLFRLILAINIHKFLLVLSFFLSNRILRKKKYLCDTDYHMVVSSRSVINSLEYGYILDAFFSKSKLILAAGSWDNFTTKVFVDFNSSGVLVWNSQMASELKEIYGFSDKKIVILGFPRFSQLLNVPKTPQSVHEPSPAFKILICLSYEDLTKCPHNNIPAEFVNALNFLDLLDKSPLNSESLQVTIRFHPFTKSDFVELFKSSTKRFSFPVQLYFPGISKKYFENFMSFVEDRVYSSQLQDANVVISCGSTVAIDSMVLRKHQINIGWDPPGFSDYRPITRIWGFPHLRSLVASTNLKVYRSSTDALDDITKCMDNEFIDPVDYEAFTRLYVPNSSPSSYASSFSDSITDLQ</sequence>
<name>A0A2P7EBQ4_9SYNE</name>
<evidence type="ECO:0000313" key="1">
    <source>
        <dbReference type="EMBL" id="PSI00645.1"/>
    </source>
</evidence>
<protein>
    <submittedName>
        <fullName evidence="1">Uncharacterized protein</fullName>
    </submittedName>
</protein>
<keyword evidence="2" id="KW-1185">Reference proteome</keyword>